<name>A0A8J4DVH6_9ACTN</name>
<accession>A0A8J4DVH6</accession>
<dbReference type="UniPathway" id="UPA00204"/>
<dbReference type="Pfam" id="PF01019">
    <property type="entry name" value="G_glu_transpept"/>
    <property type="match status" value="1"/>
</dbReference>
<dbReference type="PANTHER" id="PTHR43199:SF1">
    <property type="entry name" value="GLUTATHIONE HYDROLASE PROENZYME"/>
    <property type="match status" value="1"/>
</dbReference>
<evidence type="ECO:0000256" key="11">
    <source>
        <dbReference type="RuleBase" id="RU368036"/>
    </source>
</evidence>
<dbReference type="EC" id="3.4.19.13" evidence="11"/>
<evidence type="ECO:0000256" key="7">
    <source>
        <dbReference type="ARBA" id="ARBA00023315"/>
    </source>
</evidence>
<gene>
    <name evidence="14" type="primary">ggt</name>
    <name evidence="14" type="ORF">Val02_93060</name>
</gene>
<dbReference type="Proteomes" id="UP000619260">
    <property type="component" value="Unassembled WGS sequence"/>
</dbReference>
<evidence type="ECO:0000256" key="1">
    <source>
        <dbReference type="ARBA" id="ARBA00001049"/>
    </source>
</evidence>
<evidence type="ECO:0000256" key="13">
    <source>
        <dbReference type="SAM" id="SignalP"/>
    </source>
</evidence>
<dbReference type="GO" id="GO:0103068">
    <property type="term" value="F:leukotriene C4 gamma-glutamyl transferase activity"/>
    <property type="evidence" value="ECO:0007669"/>
    <property type="project" value="UniProtKB-EC"/>
</dbReference>
<feature type="binding site" evidence="10">
    <location>
        <position position="116"/>
    </location>
    <ligand>
        <name>L-glutamate</name>
        <dbReference type="ChEBI" id="CHEBI:29985"/>
    </ligand>
</feature>
<keyword evidence="11" id="KW-0317">Glutathione biosynthesis</keyword>
<evidence type="ECO:0000256" key="12">
    <source>
        <dbReference type="SAM" id="MobiDB-lite"/>
    </source>
</evidence>
<evidence type="ECO:0000256" key="6">
    <source>
        <dbReference type="ARBA" id="ARBA00023145"/>
    </source>
</evidence>
<dbReference type="RefSeq" id="WP_203905821.1">
    <property type="nucleotide sequence ID" value="NZ_BOPF01000082.1"/>
</dbReference>
<comment type="similarity">
    <text evidence="3 11">Belongs to the gamma-glutamyltransferase family.</text>
</comment>
<proteinExistence type="inferred from homology"/>
<comment type="PTM">
    <text evidence="11">Cleaved by autocatalysis into a large and a small subunit.</text>
</comment>
<dbReference type="InterPro" id="IPR029055">
    <property type="entry name" value="Ntn_hydrolases_N"/>
</dbReference>
<evidence type="ECO:0000256" key="10">
    <source>
        <dbReference type="PIRSR" id="PIRSR600101-2"/>
    </source>
</evidence>
<evidence type="ECO:0000313" key="14">
    <source>
        <dbReference type="EMBL" id="GIJ52420.1"/>
    </source>
</evidence>
<evidence type="ECO:0000256" key="2">
    <source>
        <dbReference type="ARBA" id="ARBA00001089"/>
    </source>
</evidence>
<evidence type="ECO:0000256" key="3">
    <source>
        <dbReference type="ARBA" id="ARBA00009381"/>
    </source>
</evidence>
<evidence type="ECO:0000256" key="9">
    <source>
        <dbReference type="PIRSR" id="PIRSR600101-1"/>
    </source>
</evidence>
<dbReference type="NCBIfam" id="TIGR00066">
    <property type="entry name" value="g_glut_trans"/>
    <property type="match status" value="1"/>
</dbReference>
<dbReference type="InterPro" id="IPR051792">
    <property type="entry name" value="GGT_bact"/>
</dbReference>
<comment type="pathway">
    <text evidence="11">Sulfur metabolism; glutathione metabolism.</text>
</comment>
<evidence type="ECO:0000256" key="8">
    <source>
        <dbReference type="ARBA" id="ARBA00047417"/>
    </source>
</evidence>
<evidence type="ECO:0000313" key="15">
    <source>
        <dbReference type="Proteomes" id="UP000619260"/>
    </source>
</evidence>
<comment type="catalytic activity">
    <reaction evidence="2 11">
        <text>glutathione + H2O = L-cysteinylglycine + L-glutamate</text>
        <dbReference type="Rhea" id="RHEA:28807"/>
        <dbReference type="ChEBI" id="CHEBI:15377"/>
        <dbReference type="ChEBI" id="CHEBI:29985"/>
        <dbReference type="ChEBI" id="CHEBI:57925"/>
        <dbReference type="ChEBI" id="CHEBI:61694"/>
        <dbReference type="EC" id="3.4.19.13"/>
    </reaction>
</comment>
<dbReference type="EMBL" id="BOPF01000082">
    <property type="protein sequence ID" value="GIJ52420.1"/>
    <property type="molecule type" value="Genomic_DNA"/>
</dbReference>
<dbReference type="PANTHER" id="PTHR43199">
    <property type="entry name" value="GLUTATHIONE HYDROLASE"/>
    <property type="match status" value="1"/>
</dbReference>
<keyword evidence="15" id="KW-1185">Reference proteome</keyword>
<dbReference type="GO" id="GO:0036374">
    <property type="term" value="F:glutathione hydrolase activity"/>
    <property type="evidence" value="ECO:0007669"/>
    <property type="project" value="UniProtKB-UniRule"/>
</dbReference>
<dbReference type="InterPro" id="IPR043137">
    <property type="entry name" value="GGT_ssub_C"/>
</dbReference>
<dbReference type="EC" id="2.3.2.2" evidence="11"/>
<keyword evidence="13" id="KW-0732">Signal</keyword>
<dbReference type="GO" id="GO:0006750">
    <property type="term" value="P:glutathione biosynthetic process"/>
    <property type="evidence" value="ECO:0007669"/>
    <property type="project" value="UniProtKB-KW"/>
</dbReference>
<comment type="catalytic activity">
    <reaction evidence="1 11">
        <text>an S-substituted glutathione + H2O = an S-substituted L-cysteinylglycine + L-glutamate</text>
        <dbReference type="Rhea" id="RHEA:59468"/>
        <dbReference type="ChEBI" id="CHEBI:15377"/>
        <dbReference type="ChEBI" id="CHEBI:29985"/>
        <dbReference type="ChEBI" id="CHEBI:90779"/>
        <dbReference type="ChEBI" id="CHEBI:143103"/>
        <dbReference type="EC" id="3.4.19.13"/>
    </reaction>
</comment>
<keyword evidence="7 11" id="KW-0012">Acyltransferase</keyword>
<dbReference type="GO" id="GO:0006751">
    <property type="term" value="P:glutathione catabolic process"/>
    <property type="evidence" value="ECO:0007669"/>
    <property type="project" value="UniProtKB-UniRule"/>
</dbReference>
<dbReference type="AlphaFoldDB" id="A0A8J4DVH6"/>
<dbReference type="Gene3D" id="1.10.246.130">
    <property type="match status" value="1"/>
</dbReference>
<feature type="active site" description="Nucleophile" evidence="9">
    <location>
        <position position="416"/>
    </location>
</feature>
<keyword evidence="6 11" id="KW-0865">Zymogen</keyword>
<comment type="subunit">
    <text evidence="11">This enzyme consists of two polypeptide chains, which are synthesized in precursor form from a single polypeptide.</text>
</comment>
<dbReference type="Gene3D" id="3.60.20.40">
    <property type="match status" value="1"/>
</dbReference>
<dbReference type="SUPFAM" id="SSF56235">
    <property type="entry name" value="N-terminal nucleophile aminohydrolases (Ntn hydrolases)"/>
    <property type="match status" value="1"/>
</dbReference>
<feature type="binding site" evidence="10">
    <location>
        <begin position="478"/>
        <end position="479"/>
    </location>
    <ligand>
        <name>L-glutamate</name>
        <dbReference type="ChEBI" id="CHEBI:29985"/>
    </ligand>
</feature>
<dbReference type="InterPro" id="IPR043138">
    <property type="entry name" value="GGT_lsub"/>
</dbReference>
<sequence>MRRALALIACCAVVLTAAPARASSPAFVSSPALGSSPPFVKEATASGSGGAVSTVDADATRAALDILRQGGNAVDAAVAAAATLGVTEPFSCGIGGGGFMVIYRAKDRKVTTIDSRETAPAAMRPDSFLSNGAPLAFADARYSGLSAGVPGTVRGWAKALREYGTMPLGRVLVPGIATAAGGFTVDQTFADQTAPNVPWFDDITSTRALYLDADGTPRDVGSRLRNPDLARTYATLAVFGAESFYRGPIADAMVAAATAPPLAPDADHVWRPGLIATSDLRGYQAVERAPTRIGFRGLDIYSMGPPSSGGSTVGGILNTVEALGQPASREELLHRFIEASRYAYADRNAYLGDPSYVDVPLTGLLSQGYADTRAALIGPTAAASPVPPGDPYPFEGRTAPGPAATAETAAPPLSSTTHLTVSDKWGNVVAYTFTIESTGGNGIVVPGYGFLLNNELTDFNFDSLTHPNRVEPGKRPRSSISPTIVLRDGKPALALGSPGGATIITTVAQILLDRYVLGTPLPDAVAAPRLSQRNTASTQVEAAVLTSPEAAALQARGQRLTAGAEIGAATAIEFGRNGRVTAVAEPVRRGGGSAAVVRR</sequence>
<feature type="binding site" evidence="10">
    <location>
        <position position="500"/>
    </location>
    <ligand>
        <name>L-glutamate</name>
        <dbReference type="ChEBI" id="CHEBI:29985"/>
    </ligand>
</feature>
<protein>
    <recommendedName>
        <fullName evidence="11">Glutathione hydrolase proenzyme</fullName>
        <ecNumber evidence="11">2.3.2.2</ecNumber>
        <ecNumber evidence="11">3.4.19.13</ecNumber>
    </recommendedName>
    <component>
        <recommendedName>
            <fullName evidence="11">Glutathione hydrolase large chain</fullName>
        </recommendedName>
    </component>
    <component>
        <recommendedName>
            <fullName evidence="11">Glutathione hydrolase small chain</fullName>
        </recommendedName>
    </component>
</protein>
<comment type="catalytic activity">
    <reaction evidence="8 11">
        <text>an N-terminal (5-L-glutamyl)-[peptide] + an alpha-amino acid = 5-L-glutamyl amino acid + an N-terminal L-alpha-aminoacyl-[peptide]</text>
        <dbReference type="Rhea" id="RHEA:23904"/>
        <dbReference type="Rhea" id="RHEA-COMP:9780"/>
        <dbReference type="Rhea" id="RHEA-COMP:9795"/>
        <dbReference type="ChEBI" id="CHEBI:77644"/>
        <dbReference type="ChEBI" id="CHEBI:78597"/>
        <dbReference type="ChEBI" id="CHEBI:78599"/>
        <dbReference type="ChEBI" id="CHEBI:78608"/>
        <dbReference type="EC" id="2.3.2.2"/>
    </reaction>
</comment>
<feature type="compositionally biased region" description="Low complexity" evidence="12">
    <location>
        <begin position="398"/>
        <end position="412"/>
    </location>
</feature>
<feature type="chain" id="PRO_5035211896" description="Glutathione hydrolase proenzyme" evidence="13">
    <location>
        <begin position="23"/>
        <end position="599"/>
    </location>
</feature>
<keyword evidence="5 11" id="KW-0378">Hydrolase</keyword>
<dbReference type="InterPro" id="IPR000101">
    <property type="entry name" value="GGT_peptidase"/>
</dbReference>
<reference evidence="14" key="1">
    <citation type="submission" date="2021-01" db="EMBL/GenBank/DDBJ databases">
        <title>Whole genome shotgun sequence of Virgisporangium aliadipatigenens NBRC 105644.</title>
        <authorList>
            <person name="Komaki H."/>
            <person name="Tamura T."/>
        </authorList>
    </citation>
    <scope>NUCLEOTIDE SEQUENCE</scope>
    <source>
        <strain evidence="14">NBRC 105644</strain>
    </source>
</reference>
<evidence type="ECO:0000256" key="5">
    <source>
        <dbReference type="ARBA" id="ARBA00022801"/>
    </source>
</evidence>
<feature type="region of interest" description="Disordered" evidence="12">
    <location>
        <begin position="381"/>
        <end position="415"/>
    </location>
</feature>
<dbReference type="PRINTS" id="PR01210">
    <property type="entry name" value="GGTRANSPTASE"/>
</dbReference>
<evidence type="ECO:0000256" key="4">
    <source>
        <dbReference type="ARBA" id="ARBA00022679"/>
    </source>
</evidence>
<keyword evidence="4 11" id="KW-0808">Transferase</keyword>
<organism evidence="14 15">
    <name type="scientific">Virgisporangium aliadipatigenens</name>
    <dbReference type="NCBI Taxonomy" id="741659"/>
    <lineage>
        <taxon>Bacteria</taxon>
        <taxon>Bacillati</taxon>
        <taxon>Actinomycetota</taxon>
        <taxon>Actinomycetes</taxon>
        <taxon>Micromonosporales</taxon>
        <taxon>Micromonosporaceae</taxon>
        <taxon>Virgisporangium</taxon>
    </lineage>
</organism>
<feature type="binding site" evidence="10">
    <location>
        <position position="458"/>
    </location>
    <ligand>
        <name>L-glutamate</name>
        <dbReference type="ChEBI" id="CHEBI:29985"/>
    </ligand>
</feature>
<comment type="caution">
    <text evidence="14">The sequence shown here is derived from an EMBL/GenBank/DDBJ whole genome shotgun (WGS) entry which is preliminary data.</text>
</comment>
<feature type="signal peptide" evidence="13">
    <location>
        <begin position="1"/>
        <end position="22"/>
    </location>
</feature>